<evidence type="ECO:0000313" key="9">
    <source>
        <dbReference type="EMBL" id="KAB1654800.1"/>
    </source>
</evidence>
<dbReference type="SUPFAM" id="SSF53613">
    <property type="entry name" value="Ribokinase-like"/>
    <property type="match status" value="1"/>
</dbReference>
<dbReference type="PANTHER" id="PTHR46566:SF5">
    <property type="entry name" value="1-PHOSPHOFRUCTOKINASE"/>
    <property type="match status" value="1"/>
</dbReference>
<protein>
    <submittedName>
        <fullName evidence="9">1-phosphofructokinase family hexose kinase</fullName>
    </submittedName>
</protein>
<organism evidence="9 10">
    <name type="scientific">Pseudoclavibacter chungangensis</name>
    <dbReference type="NCBI Taxonomy" id="587635"/>
    <lineage>
        <taxon>Bacteria</taxon>
        <taxon>Bacillati</taxon>
        <taxon>Actinomycetota</taxon>
        <taxon>Actinomycetes</taxon>
        <taxon>Micrococcales</taxon>
        <taxon>Microbacteriaceae</taxon>
        <taxon>Pseudoclavibacter</taxon>
    </lineage>
</organism>
<evidence type="ECO:0000256" key="2">
    <source>
        <dbReference type="ARBA" id="ARBA00022679"/>
    </source>
</evidence>
<comment type="similarity">
    <text evidence="1 7">Belongs to the carbohydrate kinase PfkB family.</text>
</comment>
<evidence type="ECO:0000256" key="1">
    <source>
        <dbReference type="ARBA" id="ARBA00010688"/>
    </source>
</evidence>
<dbReference type="InterPro" id="IPR002139">
    <property type="entry name" value="Ribo/fructo_kinase"/>
</dbReference>
<dbReference type="AlphaFoldDB" id="A0A7J5BPF3"/>
<dbReference type="GO" id="GO:0005829">
    <property type="term" value="C:cytosol"/>
    <property type="evidence" value="ECO:0007669"/>
    <property type="project" value="TreeGrafter"/>
</dbReference>
<proteinExistence type="inferred from homology"/>
<dbReference type="OrthoDB" id="9801219at2"/>
<dbReference type="InterPro" id="IPR029056">
    <property type="entry name" value="Ribokinase-like"/>
</dbReference>
<dbReference type="PIRSF" id="PIRSF000535">
    <property type="entry name" value="1PFK/6PFK/LacC"/>
    <property type="match status" value="1"/>
</dbReference>
<keyword evidence="5" id="KW-0067">ATP-binding</keyword>
<dbReference type="InterPro" id="IPR011611">
    <property type="entry name" value="PfkB_dom"/>
</dbReference>
<dbReference type="PANTHER" id="PTHR46566">
    <property type="entry name" value="1-PHOSPHOFRUCTOKINASE-RELATED"/>
    <property type="match status" value="1"/>
</dbReference>
<dbReference type="RefSeq" id="WP_158041376.1">
    <property type="nucleotide sequence ID" value="NZ_JACCFV010000001.1"/>
</dbReference>
<evidence type="ECO:0000259" key="8">
    <source>
        <dbReference type="Pfam" id="PF00294"/>
    </source>
</evidence>
<dbReference type="InterPro" id="IPR002173">
    <property type="entry name" value="Carboh/pur_kinase_PfkB_CS"/>
</dbReference>
<sequence length="324" mass="32010">MIVTVTPNPALDVTYTVPEVRLGASQRVADVAEQAGGKGINVARVLASAGVGAEAVAPLGGASGDVFRDDLAAAGVPFTAVPVATPLRRTLSIVTPAETTNLNETGGPLAPFETAALVAAVDARLVAARAAGPDQPIVLVVAGSFPPGTPTSLVGHLVDAGRRVGAVVIVDTSKAYLDAAVDAGADLVKPNEHEIEAVTGLPDPLAGARALARRSGGIVLASLGARGLAAVRADGPIVAVAPGAPVAGNTTGAGDAVVAAIAAVIDAAPSSDPFLPFDAERIETTLRTAATWAAAAVLAPVAGALADTTDLAERLRLQTTTENP</sequence>
<comment type="caution">
    <text evidence="9">The sequence shown here is derived from an EMBL/GenBank/DDBJ whole genome shotgun (WGS) entry which is preliminary data.</text>
</comment>
<evidence type="ECO:0000256" key="3">
    <source>
        <dbReference type="ARBA" id="ARBA00022741"/>
    </source>
</evidence>
<dbReference type="GO" id="GO:0005524">
    <property type="term" value="F:ATP binding"/>
    <property type="evidence" value="ECO:0007669"/>
    <property type="project" value="UniProtKB-KW"/>
</dbReference>
<evidence type="ECO:0000256" key="6">
    <source>
        <dbReference type="PIRNR" id="PIRNR000535"/>
    </source>
</evidence>
<dbReference type="PRINTS" id="PR00990">
    <property type="entry name" value="RIBOKINASE"/>
</dbReference>
<dbReference type="EMBL" id="WBJZ01000017">
    <property type="protein sequence ID" value="KAB1654800.1"/>
    <property type="molecule type" value="Genomic_DNA"/>
</dbReference>
<reference evidence="9 10" key="1">
    <citation type="submission" date="2019-09" db="EMBL/GenBank/DDBJ databases">
        <title>Phylogeny of genus Pseudoclavibacter and closely related genus.</title>
        <authorList>
            <person name="Li Y."/>
        </authorList>
    </citation>
    <scope>NUCLEOTIDE SEQUENCE [LARGE SCALE GENOMIC DNA]</scope>
    <source>
        <strain evidence="9 10">DSM 23821</strain>
    </source>
</reference>
<evidence type="ECO:0000256" key="7">
    <source>
        <dbReference type="RuleBase" id="RU003704"/>
    </source>
</evidence>
<name>A0A7J5BPF3_9MICO</name>
<evidence type="ECO:0000256" key="4">
    <source>
        <dbReference type="ARBA" id="ARBA00022777"/>
    </source>
</evidence>
<keyword evidence="3" id="KW-0547">Nucleotide-binding</keyword>
<dbReference type="InterPro" id="IPR017583">
    <property type="entry name" value="Tagatose/fructose_Pkinase"/>
</dbReference>
<evidence type="ECO:0000313" key="10">
    <source>
        <dbReference type="Proteomes" id="UP000467240"/>
    </source>
</evidence>
<evidence type="ECO:0000256" key="5">
    <source>
        <dbReference type="ARBA" id="ARBA00022840"/>
    </source>
</evidence>
<dbReference type="Gene3D" id="3.40.1190.20">
    <property type="match status" value="1"/>
</dbReference>
<gene>
    <name evidence="9" type="ORF">F8O01_12940</name>
</gene>
<dbReference type="Pfam" id="PF00294">
    <property type="entry name" value="PfkB"/>
    <property type="match status" value="1"/>
</dbReference>
<keyword evidence="4 7" id="KW-0418">Kinase</keyword>
<keyword evidence="10" id="KW-1185">Reference proteome</keyword>
<feature type="domain" description="Carbohydrate kinase PfkB" evidence="8">
    <location>
        <begin position="22"/>
        <end position="303"/>
    </location>
</feature>
<dbReference type="Proteomes" id="UP000467240">
    <property type="component" value="Unassembled WGS sequence"/>
</dbReference>
<dbReference type="GO" id="GO:0008443">
    <property type="term" value="F:phosphofructokinase activity"/>
    <property type="evidence" value="ECO:0007669"/>
    <property type="project" value="TreeGrafter"/>
</dbReference>
<keyword evidence="2 6" id="KW-0808">Transferase</keyword>
<accession>A0A7J5BPF3</accession>
<dbReference type="PROSITE" id="PS00584">
    <property type="entry name" value="PFKB_KINASES_2"/>
    <property type="match status" value="1"/>
</dbReference>